<feature type="compositionally biased region" description="Basic residues" evidence="1">
    <location>
        <begin position="208"/>
        <end position="224"/>
    </location>
</feature>
<feature type="domain" description="Ubiquitin-like" evidence="2">
    <location>
        <begin position="246"/>
        <end position="316"/>
    </location>
</feature>
<evidence type="ECO:0000259" key="2">
    <source>
        <dbReference type="PROSITE" id="PS50053"/>
    </source>
</evidence>
<dbReference type="AlphaFoldDB" id="A0ABD2Q720"/>
<protein>
    <recommendedName>
        <fullName evidence="2">Ubiquitin-like domain-containing protein</fullName>
    </recommendedName>
</protein>
<feature type="region of interest" description="Disordered" evidence="1">
    <location>
        <begin position="165"/>
        <end position="185"/>
    </location>
</feature>
<gene>
    <name evidence="3" type="ORF">Ciccas_006004</name>
</gene>
<dbReference type="PROSITE" id="PS50053">
    <property type="entry name" value="UBIQUITIN_2"/>
    <property type="match status" value="1"/>
</dbReference>
<dbReference type="EMBL" id="JBJKFK010000768">
    <property type="protein sequence ID" value="KAL3315362.1"/>
    <property type="molecule type" value="Genomic_DNA"/>
</dbReference>
<evidence type="ECO:0000313" key="4">
    <source>
        <dbReference type="Proteomes" id="UP001626550"/>
    </source>
</evidence>
<sequence>MGNSNCIQAISDASQDVISYRIRPFRRQASIFIFTASAAKSVPICWERIRWSCQVSLTASQLKRKRDEFWDTAPAFDGRKEIWDALKAAVDALYKNELDFAQAIIDGANIIAPTGSLLDCYDELGSRYQVPVYVLWDPINLIDDLNPSPAHSTAIVCDELSSSSDSSQRVASNSQQSPNPPRSSRFTSTFVKLFKLRRDDNSSSNGSKCRKRKKYTKSRKSHSRHLSDGETPSNSDLRQSQQSEQQSLRLRFSSGEDYTCSVYLTDTIATAKMKAEAISYWPVARQRWFCAGKMLPNYAKILDCGIPEGFLIQVIVHCPFDPESGWSKKRQAHLRSIAQKNFTADSATQASPQQALVVAT</sequence>
<evidence type="ECO:0000313" key="3">
    <source>
        <dbReference type="EMBL" id="KAL3315362.1"/>
    </source>
</evidence>
<dbReference type="InterPro" id="IPR032752">
    <property type="entry name" value="DC-UbP/UBTD2_N"/>
</dbReference>
<dbReference type="Gene3D" id="1.20.225.20">
    <property type="entry name" value="Ub domain-containing protein, DC-UbP/UBTD2, N-terminal domain"/>
    <property type="match status" value="1"/>
</dbReference>
<dbReference type="InterPro" id="IPR038169">
    <property type="entry name" value="DC-UbP/UBTD2_N_sf"/>
</dbReference>
<feature type="compositionally biased region" description="Low complexity" evidence="1">
    <location>
        <begin position="237"/>
        <end position="248"/>
    </location>
</feature>
<dbReference type="SUPFAM" id="SSF54236">
    <property type="entry name" value="Ubiquitin-like"/>
    <property type="match status" value="1"/>
</dbReference>
<comment type="caution">
    <text evidence="3">The sequence shown here is derived from an EMBL/GenBank/DDBJ whole genome shotgun (WGS) entry which is preliminary data.</text>
</comment>
<accession>A0ABD2Q720</accession>
<organism evidence="3 4">
    <name type="scientific">Cichlidogyrus casuarinus</name>
    <dbReference type="NCBI Taxonomy" id="1844966"/>
    <lineage>
        <taxon>Eukaryota</taxon>
        <taxon>Metazoa</taxon>
        <taxon>Spiralia</taxon>
        <taxon>Lophotrochozoa</taxon>
        <taxon>Platyhelminthes</taxon>
        <taxon>Monogenea</taxon>
        <taxon>Monopisthocotylea</taxon>
        <taxon>Dactylogyridea</taxon>
        <taxon>Ancyrocephalidae</taxon>
        <taxon>Cichlidogyrus</taxon>
    </lineage>
</organism>
<reference evidence="3 4" key="1">
    <citation type="submission" date="2024-11" db="EMBL/GenBank/DDBJ databases">
        <title>Adaptive evolution of stress response genes in parasites aligns with host niche diversity.</title>
        <authorList>
            <person name="Hahn C."/>
            <person name="Resl P."/>
        </authorList>
    </citation>
    <scope>NUCLEOTIDE SEQUENCE [LARGE SCALE GENOMIC DNA]</scope>
    <source>
        <strain evidence="3">EGGRZ-B1_66</strain>
        <tissue evidence="3">Body</tissue>
    </source>
</reference>
<dbReference type="Pfam" id="PF00240">
    <property type="entry name" value="ubiquitin"/>
    <property type="match status" value="1"/>
</dbReference>
<keyword evidence="4" id="KW-1185">Reference proteome</keyword>
<proteinExistence type="predicted"/>
<dbReference type="PANTHER" id="PTHR13609">
    <property type="entry name" value="UBIQUITIN DOMAIN CONTAINING 1 PROTEIN-RELATED"/>
    <property type="match status" value="1"/>
</dbReference>
<dbReference type="Proteomes" id="UP001626550">
    <property type="component" value="Unassembled WGS sequence"/>
</dbReference>
<dbReference type="Pfam" id="PF16455">
    <property type="entry name" value="UBD"/>
    <property type="match status" value="1"/>
</dbReference>
<dbReference type="InterPro" id="IPR000626">
    <property type="entry name" value="Ubiquitin-like_dom"/>
</dbReference>
<feature type="region of interest" description="Disordered" evidence="1">
    <location>
        <begin position="199"/>
        <end position="248"/>
    </location>
</feature>
<dbReference type="InterPro" id="IPR029071">
    <property type="entry name" value="Ubiquitin-like_domsf"/>
</dbReference>
<name>A0ABD2Q720_9PLAT</name>
<evidence type="ECO:0000256" key="1">
    <source>
        <dbReference type="SAM" id="MobiDB-lite"/>
    </source>
</evidence>
<dbReference type="Gene3D" id="3.10.20.90">
    <property type="entry name" value="Phosphatidylinositol 3-kinase Catalytic Subunit, Chain A, domain 1"/>
    <property type="match status" value="1"/>
</dbReference>
<dbReference type="InterPro" id="IPR039869">
    <property type="entry name" value="UBTD1/2"/>
</dbReference>